<dbReference type="EC" id="3.5.1.42" evidence="2"/>
<dbReference type="SUPFAM" id="SSF142433">
    <property type="entry name" value="CinA-like"/>
    <property type="match status" value="1"/>
</dbReference>
<sequence length="156" mass="15854">MTLASDVLDAARARGVMIATAESCTGGLIAGALTEVPGSSDAVDRGFVTYSNAAKRQMLGVRAETLDAHGAVSEQVAAEMALGALRNSDAGIAVSVTGIAGPGGSEHKPEGRVCFGIAQPFGTRTETVEFGAIGRSQVRAATVDHALRMLLDALRG</sequence>
<reference evidence="2 3" key="1">
    <citation type="submission" date="2018-12" db="EMBL/GenBank/DDBJ databases">
        <authorList>
            <person name="Criscuolo A."/>
        </authorList>
    </citation>
    <scope>NUCLEOTIDE SEQUENCE [LARGE SCALE GENOMIC DNA]</scope>
    <source>
        <strain evidence="2">ACIP1116241</strain>
    </source>
</reference>
<dbReference type="Proteomes" id="UP000270743">
    <property type="component" value="Unassembled WGS sequence"/>
</dbReference>
<evidence type="ECO:0000313" key="3">
    <source>
        <dbReference type="Proteomes" id="UP000270743"/>
    </source>
</evidence>
<protein>
    <submittedName>
        <fullName evidence="2">Nicotinamide-nucleotide amidohydrolase PncC</fullName>
        <ecNumber evidence="2">3.5.1.42</ecNumber>
    </submittedName>
</protein>
<dbReference type="NCBIfam" id="TIGR00199">
    <property type="entry name" value="PncC_domain"/>
    <property type="match status" value="1"/>
</dbReference>
<evidence type="ECO:0000313" key="2">
    <source>
        <dbReference type="EMBL" id="VDS09946.1"/>
    </source>
</evidence>
<dbReference type="InterPro" id="IPR036653">
    <property type="entry name" value="CinA-like_C"/>
</dbReference>
<dbReference type="AlphaFoldDB" id="A0A3S4DDG9"/>
<name>A0A3S4DDG9_9RHOB</name>
<dbReference type="Gene3D" id="3.90.950.20">
    <property type="entry name" value="CinA-like"/>
    <property type="match status" value="1"/>
</dbReference>
<proteinExistence type="predicted"/>
<dbReference type="RefSeq" id="WP_126155555.1">
    <property type="nucleotide sequence ID" value="NZ_UZWE01000046.1"/>
</dbReference>
<dbReference type="InterPro" id="IPR008136">
    <property type="entry name" value="CinA_C"/>
</dbReference>
<dbReference type="EMBL" id="UZWE01000046">
    <property type="protein sequence ID" value="VDS09946.1"/>
    <property type="molecule type" value="Genomic_DNA"/>
</dbReference>
<keyword evidence="2" id="KW-0378">Hydrolase</keyword>
<feature type="domain" description="CinA C-terminal" evidence="1">
    <location>
        <begin position="2"/>
        <end position="153"/>
    </location>
</feature>
<organism evidence="2 3">
    <name type="scientific">Paracoccus haematequi</name>
    <dbReference type="NCBI Taxonomy" id="2491866"/>
    <lineage>
        <taxon>Bacteria</taxon>
        <taxon>Pseudomonadati</taxon>
        <taxon>Pseudomonadota</taxon>
        <taxon>Alphaproteobacteria</taxon>
        <taxon>Rhodobacterales</taxon>
        <taxon>Paracoccaceae</taxon>
        <taxon>Paracoccus</taxon>
    </lineage>
</organism>
<gene>
    <name evidence="2" type="primary">pncC</name>
    <name evidence="2" type="ORF">PARHAE_03156</name>
</gene>
<accession>A0A3S4DDG9</accession>
<dbReference type="Pfam" id="PF02464">
    <property type="entry name" value="CinA"/>
    <property type="match status" value="1"/>
</dbReference>
<keyword evidence="3" id="KW-1185">Reference proteome</keyword>
<dbReference type="OrthoDB" id="9801454at2"/>
<dbReference type="GO" id="GO:0019159">
    <property type="term" value="F:nicotinamide-nucleotide amidase activity"/>
    <property type="evidence" value="ECO:0007669"/>
    <property type="project" value="UniProtKB-EC"/>
</dbReference>
<evidence type="ECO:0000259" key="1">
    <source>
        <dbReference type="Pfam" id="PF02464"/>
    </source>
</evidence>